<dbReference type="PROSITE" id="PS51318">
    <property type="entry name" value="TAT"/>
    <property type="match status" value="1"/>
</dbReference>
<keyword evidence="3" id="KW-0378">Hydrolase</keyword>
<evidence type="ECO:0000256" key="5">
    <source>
        <dbReference type="SAM" id="SignalP"/>
    </source>
</evidence>
<comment type="similarity">
    <text evidence="1">Belongs to the cutinase family.</text>
</comment>
<dbReference type="AlphaFoldDB" id="A0A3D9UQY0"/>
<dbReference type="InterPro" id="IPR000675">
    <property type="entry name" value="Cutinase/axe"/>
</dbReference>
<dbReference type="PANTHER" id="PTHR33630">
    <property type="entry name" value="CUTINASE RV1984C-RELATED-RELATED"/>
    <property type="match status" value="1"/>
</dbReference>
<evidence type="ECO:0000313" key="6">
    <source>
        <dbReference type="EMBL" id="REF30390.1"/>
    </source>
</evidence>
<dbReference type="EMBL" id="QTUA01000001">
    <property type="protein sequence ID" value="REF30390.1"/>
    <property type="molecule type" value="Genomic_DNA"/>
</dbReference>
<evidence type="ECO:0000256" key="3">
    <source>
        <dbReference type="ARBA" id="ARBA00022801"/>
    </source>
</evidence>
<sequence>MIKSSRSRRLLAMSAVATMGGLGAITVTAPQAEAVTCKAYTTISVRGTNDGTRTSSGTQLPTAVAAFKAQKGSTNVVSTYVNYQASFNYAASMADGRAALKATFNSYANACPRTKIALFGYSQGAHIVGDVVVGMSSTQRARLQGIGLIGDPMMNPTFASSKTADRSHGGMWGRRASWPSGVYVYNVCNRGDRVCASLNWVDSMAFLRNGSRNAPHLKYTTSTYSPLSSSGAWNIGYHVARRA</sequence>
<evidence type="ECO:0000256" key="4">
    <source>
        <dbReference type="ARBA" id="ARBA00023157"/>
    </source>
</evidence>
<dbReference type="Pfam" id="PF01083">
    <property type="entry name" value="Cutinase"/>
    <property type="match status" value="1"/>
</dbReference>
<dbReference type="GO" id="GO:0052689">
    <property type="term" value="F:carboxylic ester hydrolase activity"/>
    <property type="evidence" value="ECO:0007669"/>
    <property type="project" value="UniProtKB-KW"/>
</dbReference>
<gene>
    <name evidence="6" type="ORF">DFJ65_1396</name>
</gene>
<protein>
    <submittedName>
        <fullName evidence="6">Cutinase</fullName>
    </submittedName>
</protein>
<dbReference type="RefSeq" id="WP_115922394.1">
    <property type="nucleotide sequence ID" value="NZ_QTUA01000001.1"/>
</dbReference>
<proteinExistence type="inferred from homology"/>
<dbReference type="Gene3D" id="3.40.50.1820">
    <property type="entry name" value="alpha/beta hydrolase"/>
    <property type="match status" value="1"/>
</dbReference>
<dbReference type="PANTHER" id="PTHR33630:SF9">
    <property type="entry name" value="CUTINASE 4"/>
    <property type="match status" value="1"/>
</dbReference>
<keyword evidence="4" id="KW-1015">Disulfide bond</keyword>
<name>A0A3D9UQY0_9MICO</name>
<comment type="caution">
    <text evidence="6">The sequence shown here is derived from an EMBL/GenBank/DDBJ whole genome shotgun (WGS) entry which is preliminary data.</text>
</comment>
<feature type="signal peptide" evidence="5">
    <location>
        <begin position="1"/>
        <end position="29"/>
    </location>
</feature>
<accession>A0A3D9UQY0</accession>
<dbReference type="InterPro" id="IPR006311">
    <property type="entry name" value="TAT_signal"/>
</dbReference>
<evidence type="ECO:0000256" key="1">
    <source>
        <dbReference type="ARBA" id="ARBA00007534"/>
    </source>
</evidence>
<evidence type="ECO:0000313" key="7">
    <source>
        <dbReference type="Proteomes" id="UP000256253"/>
    </source>
</evidence>
<dbReference type="SMART" id="SM01110">
    <property type="entry name" value="Cutinase"/>
    <property type="match status" value="1"/>
</dbReference>
<dbReference type="InterPro" id="IPR029058">
    <property type="entry name" value="AB_hydrolase_fold"/>
</dbReference>
<dbReference type="OrthoDB" id="3690529at2"/>
<reference evidence="6 7" key="1">
    <citation type="submission" date="2018-08" db="EMBL/GenBank/DDBJ databases">
        <title>Sequencing the genomes of 1000 actinobacteria strains.</title>
        <authorList>
            <person name="Klenk H.-P."/>
        </authorList>
    </citation>
    <scope>NUCLEOTIDE SEQUENCE [LARGE SCALE GENOMIC DNA]</scope>
    <source>
        <strain evidence="6 7">DSM 22967</strain>
    </source>
</reference>
<keyword evidence="2" id="KW-0719">Serine esterase</keyword>
<dbReference type="SUPFAM" id="SSF53474">
    <property type="entry name" value="alpha/beta-Hydrolases"/>
    <property type="match status" value="1"/>
</dbReference>
<keyword evidence="5" id="KW-0732">Signal</keyword>
<evidence type="ECO:0000256" key="2">
    <source>
        <dbReference type="ARBA" id="ARBA00022487"/>
    </source>
</evidence>
<feature type="chain" id="PRO_5039648237" evidence="5">
    <location>
        <begin position="30"/>
        <end position="243"/>
    </location>
</feature>
<organism evidence="6 7">
    <name type="scientific">Calidifontibacter indicus</name>
    <dbReference type="NCBI Taxonomy" id="419650"/>
    <lineage>
        <taxon>Bacteria</taxon>
        <taxon>Bacillati</taxon>
        <taxon>Actinomycetota</taxon>
        <taxon>Actinomycetes</taxon>
        <taxon>Micrococcales</taxon>
        <taxon>Dermacoccaceae</taxon>
        <taxon>Calidifontibacter</taxon>
    </lineage>
</organism>
<keyword evidence="7" id="KW-1185">Reference proteome</keyword>
<dbReference type="Proteomes" id="UP000256253">
    <property type="component" value="Unassembled WGS sequence"/>
</dbReference>